<keyword evidence="8" id="KW-1185">Reference proteome</keyword>
<reference evidence="7 8" key="1">
    <citation type="submission" date="2019-02" db="EMBL/GenBank/DDBJ databases">
        <title>Deep-cultivation of Planctomycetes and their phenomic and genomic characterization uncovers novel biology.</title>
        <authorList>
            <person name="Wiegand S."/>
            <person name="Jogler M."/>
            <person name="Boedeker C."/>
            <person name="Pinto D."/>
            <person name="Vollmers J."/>
            <person name="Rivas-Marin E."/>
            <person name="Kohn T."/>
            <person name="Peeters S.H."/>
            <person name="Heuer A."/>
            <person name="Rast P."/>
            <person name="Oberbeckmann S."/>
            <person name="Bunk B."/>
            <person name="Jeske O."/>
            <person name="Meyerdierks A."/>
            <person name="Storesund J.E."/>
            <person name="Kallscheuer N."/>
            <person name="Luecker S."/>
            <person name="Lage O.M."/>
            <person name="Pohl T."/>
            <person name="Merkel B.J."/>
            <person name="Hornburger P."/>
            <person name="Mueller R.-W."/>
            <person name="Bruemmer F."/>
            <person name="Labrenz M."/>
            <person name="Spormann A.M."/>
            <person name="Op den Camp H."/>
            <person name="Overmann J."/>
            <person name="Amann R."/>
            <person name="Jetten M.S.M."/>
            <person name="Mascher T."/>
            <person name="Medema M.H."/>
            <person name="Devos D.P."/>
            <person name="Kaster A.-K."/>
            <person name="Ovreas L."/>
            <person name="Rohde M."/>
            <person name="Galperin M.Y."/>
            <person name="Jogler C."/>
        </authorList>
    </citation>
    <scope>NUCLEOTIDE SEQUENCE [LARGE SCALE GENOMIC DNA]</scope>
    <source>
        <strain evidence="7 8">EC9</strain>
    </source>
</reference>
<dbReference type="InterPro" id="IPR011743">
    <property type="entry name" value="Caa3_sub_IV"/>
</dbReference>
<dbReference type="EMBL" id="CP036261">
    <property type="protein sequence ID" value="QDS90189.1"/>
    <property type="molecule type" value="Genomic_DNA"/>
</dbReference>
<dbReference type="NCBIfam" id="TIGR02229">
    <property type="entry name" value="caa3_sub_IV"/>
    <property type="match status" value="1"/>
</dbReference>
<comment type="subcellular location">
    <subcellularLocation>
        <location evidence="1">Cell membrane</location>
        <topology evidence="1">Multi-pass membrane protein</topology>
    </subcellularLocation>
</comment>
<dbReference type="Proteomes" id="UP000319557">
    <property type="component" value="Chromosome"/>
</dbReference>
<keyword evidence="3 6" id="KW-0812">Transmembrane</keyword>
<dbReference type="OrthoDB" id="282123at2"/>
<gene>
    <name evidence="7" type="ORF">EC9_43960</name>
</gene>
<dbReference type="GO" id="GO:0005886">
    <property type="term" value="C:plasma membrane"/>
    <property type="evidence" value="ECO:0007669"/>
    <property type="project" value="UniProtKB-SubCell"/>
</dbReference>
<evidence type="ECO:0000313" key="7">
    <source>
        <dbReference type="EMBL" id="QDS90189.1"/>
    </source>
</evidence>
<sequence>MSSHSEHDDGEFAHPMPIWMLLAVFFALTALTFITVFQASLHLGNWEIWIAMTIASVKATLVMAFFMHMLWDKPFNILMFLSSFLFVTLFVSFLLMDTHAYNHNVIVKPVGEVVQ</sequence>
<proteinExistence type="predicted"/>
<dbReference type="Pfam" id="PF03626">
    <property type="entry name" value="COX4_pro"/>
    <property type="match status" value="1"/>
</dbReference>
<keyword evidence="2" id="KW-1003">Cell membrane</keyword>
<accession>A0A517M5Q0</accession>
<organism evidence="7 8">
    <name type="scientific">Rosistilla ulvae</name>
    <dbReference type="NCBI Taxonomy" id="1930277"/>
    <lineage>
        <taxon>Bacteria</taxon>
        <taxon>Pseudomonadati</taxon>
        <taxon>Planctomycetota</taxon>
        <taxon>Planctomycetia</taxon>
        <taxon>Pirellulales</taxon>
        <taxon>Pirellulaceae</taxon>
        <taxon>Rosistilla</taxon>
    </lineage>
</organism>
<evidence type="ECO:0000256" key="2">
    <source>
        <dbReference type="ARBA" id="ARBA00022475"/>
    </source>
</evidence>
<dbReference type="InterPro" id="IPR005171">
    <property type="entry name" value="Cyt_c_oxidase_su4_prok"/>
</dbReference>
<evidence type="ECO:0000313" key="8">
    <source>
        <dbReference type="Proteomes" id="UP000319557"/>
    </source>
</evidence>
<evidence type="ECO:0000256" key="6">
    <source>
        <dbReference type="SAM" id="Phobius"/>
    </source>
</evidence>
<keyword evidence="5 6" id="KW-0472">Membrane</keyword>
<dbReference type="AlphaFoldDB" id="A0A517M5Q0"/>
<evidence type="ECO:0000256" key="1">
    <source>
        <dbReference type="ARBA" id="ARBA00004651"/>
    </source>
</evidence>
<feature type="transmembrane region" description="Helical" evidence="6">
    <location>
        <begin position="77"/>
        <end position="96"/>
    </location>
</feature>
<dbReference type="RefSeq" id="WP_145123024.1">
    <property type="nucleotide sequence ID" value="NZ_CP036261.1"/>
</dbReference>
<evidence type="ECO:0000256" key="5">
    <source>
        <dbReference type="ARBA" id="ARBA00023136"/>
    </source>
</evidence>
<evidence type="ECO:0000256" key="3">
    <source>
        <dbReference type="ARBA" id="ARBA00022692"/>
    </source>
</evidence>
<name>A0A517M5Q0_9BACT</name>
<keyword evidence="4 6" id="KW-1133">Transmembrane helix</keyword>
<protein>
    <recommendedName>
        <fullName evidence="9">Cytochrome oxidase subunit IV</fullName>
    </recommendedName>
</protein>
<dbReference type="KEGG" id="ruv:EC9_43960"/>
<evidence type="ECO:0008006" key="9">
    <source>
        <dbReference type="Google" id="ProtNLM"/>
    </source>
</evidence>
<feature type="transmembrane region" description="Helical" evidence="6">
    <location>
        <begin position="49"/>
        <end position="71"/>
    </location>
</feature>
<evidence type="ECO:0000256" key="4">
    <source>
        <dbReference type="ARBA" id="ARBA00022989"/>
    </source>
</evidence>
<feature type="transmembrane region" description="Helical" evidence="6">
    <location>
        <begin position="18"/>
        <end position="37"/>
    </location>
</feature>